<dbReference type="SUPFAM" id="SSF141868">
    <property type="entry name" value="EAL domain-like"/>
    <property type="match status" value="1"/>
</dbReference>
<dbReference type="AlphaFoldDB" id="L8JDC4"/>
<dbReference type="SMART" id="SM00052">
    <property type="entry name" value="EAL"/>
    <property type="match status" value="1"/>
</dbReference>
<dbReference type="PANTHER" id="PTHR33121">
    <property type="entry name" value="CYCLIC DI-GMP PHOSPHODIESTERASE PDEF"/>
    <property type="match status" value="1"/>
</dbReference>
<dbReference type="PATRIC" id="fig|1056511.3.peg.1343"/>
<accession>L8JDC4</accession>
<gene>
    <name evidence="2" type="ORF">C942_04514</name>
</gene>
<dbReference type="Gene3D" id="3.20.20.450">
    <property type="entry name" value="EAL domain"/>
    <property type="match status" value="1"/>
</dbReference>
<dbReference type="InterPro" id="IPR001633">
    <property type="entry name" value="EAL_dom"/>
</dbReference>
<keyword evidence="3" id="KW-1185">Reference proteome</keyword>
<dbReference type="PANTHER" id="PTHR33121:SF76">
    <property type="entry name" value="SIGNALING PROTEIN"/>
    <property type="match status" value="1"/>
</dbReference>
<dbReference type="Proteomes" id="UP000011134">
    <property type="component" value="Unassembled WGS sequence"/>
</dbReference>
<proteinExistence type="predicted"/>
<feature type="domain" description="EAL" evidence="1">
    <location>
        <begin position="1"/>
        <end position="247"/>
    </location>
</feature>
<dbReference type="CDD" id="cd01948">
    <property type="entry name" value="EAL"/>
    <property type="match status" value="1"/>
</dbReference>
<comment type="caution">
    <text evidence="2">The sequence shown here is derived from an EMBL/GenBank/DDBJ whole genome shotgun (WGS) entry which is preliminary data.</text>
</comment>
<sequence length="247" mass="27984">MDEDGQFFATYNGYTFRSVFQPIFLSDIDLFAFEGLVRIKDENNEPVRPDLFFRSSELSFFDTINLSLLCASIHLRNFAQSEHRAKKLFINASPSVFQILSHDERAILALTNLLHYLGLSPEQVVYEIMEFDEGDMAEVFSGIKVLNRYGISIAMDDFGICASNKSRAKILLPDIIKIDKSLLDDFVAHQSKSLEESLSVCRQIGAKVILEGIETQDQLDKISHLNIDMYQGFLLGRPLALEPQPAH</sequence>
<evidence type="ECO:0000259" key="1">
    <source>
        <dbReference type="PROSITE" id="PS50883"/>
    </source>
</evidence>
<evidence type="ECO:0000313" key="2">
    <source>
        <dbReference type="EMBL" id="ELR66815.1"/>
    </source>
</evidence>
<protein>
    <submittedName>
        <fullName evidence="2">EAL domain protein</fullName>
    </submittedName>
</protein>
<dbReference type="Pfam" id="PF00563">
    <property type="entry name" value="EAL"/>
    <property type="match status" value="1"/>
</dbReference>
<dbReference type="PROSITE" id="PS50883">
    <property type="entry name" value="EAL"/>
    <property type="match status" value="1"/>
</dbReference>
<dbReference type="InterPro" id="IPR035919">
    <property type="entry name" value="EAL_sf"/>
</dbReference>
<evidence type="ECO:0000313" key="3">
    <source>
        <dbReference type="Proteomes" id="UP000011134"/>
    </source>
</evidence>
<dbReference type="GO" id="GO:0071111">
    <property type="term" value="F:cyclic-guanylate-specific phosphodiesterase activity"/>
    <property type="evidence" value="ECO:0007669"/>
    <property type="project" value="InterPro"/>
</dbReference>
<organism evidence="2 3">
    <name type="scientific">Photobacterium marinum</name>
    <dbReference type="NCBI Taxonomy" id="1056511"/>
    <lineage>
        <taxon>Bacteria</taxon>
        <taxon>Pseudomonadati</taxon>
        <taxon>Pseudomonadota</taxon>
        <taxon>Gammaproteobacteria</taxon>
        <taxon>Vibrionales</taxon>
        <taxon>Vibrionaceae</taxon>
        <taxon>Photobacterium</taxon>
    </lineage>
</organism>
<dbReference type="InterPro" id="IPR050706">
    <property type="entry name" value="Cyclic-di-GMP_PDE-like"/>
</dbReference>
<reference evidence="2 3" key="1">
    <citation type="submission" date="2012-12" db="EMBL/GenBank/DDBJ databases">
        <title>Genome Assembly of Photobacterium sp. AK15.</title>
        <authorList>
            <person name="Khatri I."/>
            <person name="Vaidya B."/>
            <person name="Srinivas T.N.R."/>
            <person name="Subramanian S."/>
            <person name="Pinnaka A."/>
        </authorList>
    </citation>
    <scope>NUCLEOTIDE SEQUENCE [LARGE SCALE GENOMIC DNA]</scope>
    <source>
        <strain evidence="2 3">AK15</strain>
    </source>
</reference>
<name>L8JDC4_9GAMM</name>
<dbReference type="EMBL" id="AMZO01000006">
    <property type="protein sequence ID" value="ELR66815.1"/>
    <property type="molecule type" value="Genomic_DNA"/>
</dbReference>